<proteinExistence type="predicted"/>
<dbReference type="CDD" id="cd04301">
    <property type="entry name" value="NAT_SF"/>
    <property type="match status" value="1"/>
</dbReference>
<dbReference type="PANTHER" id="PTHR43877">
    <property type="entry name" value="AMINOALKYLPHOSPHONATE N-ACETYLTRANSFERASE-RELATED-RELATED"/>
    <property type="match status" value="1"/>
</dbReference>
<sequence>MKLENKIFIREFDQESGDIYELTNLLNIAYKQLADLGFQYVASYQGPETTRERILGAKCFVCYKNNKLVGTITLYKPGIKKGCDWYEEKPVGVIGQFGVLPAYQGEGIGTTLLDHIESQARKMDIKEISLDTAEGATHLVNFYCKSGFTLVAYTDWEMTNYRSAVFSKKIH</sequence>
<dbReference type="Gene3D" id="3.40.630.30">
    <property type="match status" value="1"/>
</dbReference>
<dbReference type="InterPro" id="IPR050832">
    <property type="entry name" value="Bact_Acetyltransf"/>
</dbReference>
<name>A0ABU3X822_9BACI</name>
<dbReference type="InterPro" id="IPR016181">
    <property type="entry name" value="Acyl_CoA_acyltransferase"/>
</dbReference>
<comment type="caution">
    <text evidence="4">The sequence shown here is derived from an EMBL/GenBank/DDBJ whole genome shotgun (WGS) entry which is preliminary data.</text>
</comment>
<dbReference type="PANTHER" id="PTHR43877:SF2">
    <property type="entry name" value="AMINOALKYLPHOSPHONATE N-ACETYLTRANSFERASE-RELATED"/>
    <property type="match status" value="1"/>
</dbReference>
<accession>A0ABU3X822</accession>
<dbReference type="InterPro" id="IPR000182">
    <property type="entry name" value="GNAT_dom"/>
</dbReference>
<organism evidence="4 5">
    <name type="scientific">Alkalihalophilus lindianensis</name>
    <dbReference type="NCBI Taxonomy" id="1630542"/>
    <lineage>
        <taxon>Bacteria</taxon>
        <taxon>Bacillati</taxon>
        <taxon>Bacillota</taxon>
        <taxon>Bacilli</taxon>
        <taxon>Bacillales</taxon>
        <taxon>Bacillaceae</taxon>
        <taxon>Alkalihalophilus</taxon>
    </lineage>
</organism>
<gene>
    <name evidence="4" type="ORF">RYX56_06595</name>
</gene>
<evidence type="ECO:0000313" key="4">
    <source>
        <dbReference type="EMBL" id="MDV2684038.1"/>
    </source>
</evidence>
<dbReference type="SUPFAM" id="SSF55729">
    <property type="entry name" value="Acyl-CoA N-acyltransferases (Nat)"/>
    <property type="match status" value="1"/>
</dbReference>
<dbReference type="Proteomes" id="UP001287282">
    <property type="component" value="Unassembled WGS sequence"/>
</dbReference>
<evidence type="ECO:0000256" key="2">
    <source>
        <dbReference type="ARBA" id="ARBA00023315"/>
    </source>
</evidence>
<evidence type="ECO:0000259" key="3">
    <source>
        <dbReference type="PROSITE" id="PS51186"/>
    </source>
</evidence>
<evidence type="ECO:0000313" key="5">
    <source>
        <dbReference type="Proteomes" id="UP001287282"/>
    </source>
</evidence>
<evidence type="ECO:0000256" key="1">
    <source>
        <dbReference type="ARBA" id="ARBA00022679"/>
    </source>
</evidence>
<dbReference type="EMBL" id="JAWJBA010000001">
    <property type="protein sequence ID" value="MDV2684038.1"/>
    <property type="molecule type" value="Genomic_DNA"/>
</dbReference>
<dbReference type="Pfam" id="PF00583">
    <property type="entry name" value="Acetyltransf_1"/>
    <property type="match status" value="1"/>
</dbReference>
<keyword evidence="5" id="KW-1185">Reference proteome</keyword>
<keyword evidence="1" id="KW-0808">Transferase</keyword>
<protein>
    <submittedName>
        <fullName evidence="4">GNAT family N-acetyltransferase</fullName>
    </submittedName>
</protein>
<feature type="domain" description="N-acetyltransferase" evidence="3">
    <location>
        <begin position="7"/>
        <end position="171"/>
    </location>
</feature>
<dbReference type="RefSeq" id="WP_317121257.1">
    <property type="nucleotide sequence ID" value="NZ_JAWJBA010000001.1"/>
</dbReference>
<dbReference type="PROSITE" id="PS51186">
    <property type="entry name" value="GNAT"/>
    <property type="match status" value="1"/>
</dbReference>
<reference evidence="4 5" key="1">
    <citation type="submission" date="2023-10" db="EMBL/GenBank/DDBJ databases">
        <title>Screening of Alkalihalobacillus lindianensis BZ-TG-R113 and Its Alleviation of Salt Stress on Rapeseed Growth.</title>
        <authorList>
            <person name="Zhao B."/>
            <person name="Guo T."/>
        </authorList>
    </citation>
    <scope>NUCLEOTIDE SEQUENCE [LARGE SCALE GENOMIC DNA]</scope>
    <source>
        <strain evidence="4 5">BZ-TG-R113</strain>
    </source>
</reference>
<keyword evidence="2" id="KW-0012">Acyltransferase</keyword>